<dbReference type="GeneID" id="20316548"/>
<keyword evidence="12" id="KW-1185">Reference proteome</keyword>
<organism evidence="11 12">
    <name type="scientific">Opisthorchis viverrini</name>
    <name type="common">Southeast Asian liver fluke</name>
    <dbReference type="NCBI Taxonomy" id="6198"/>
    <lineage>
        <taxon>Eukaryota</taxon>
        <taxon>Metazoa</taxon>
        <taxon>Spiralia</taxon>
        <taxon>Lophotrochozoa</taxon>
        <taxon>Platyhelminthes</taxon>
        <taxon>Trematoda</taxon>
        <taxon>Digenea</taxon>
        <taxon>Opisthorchiida</taxon>
        <taxon>Opisthorchiata</taxon>
        <taxon>Opisthorchiidae</taxon>
        <taxon>Opisthorchis</taxon>
    </lineage>
</organism>
<dbReference type="InterPro" id="IPR022165">
    <property type="entry name" value="PKK"/>
</dbReference>
<dbReference type="InterPro" id="IPR008271">
    <property type="entry name" value="Ser/Thr_kinase_AS"/>
</dbReference>
<feature type="domain" description="Protein kinase" evidence="10">
    <location>
        <begin position="154"/>
        <end position="412"/>
    </location>
</feature>
<dbReference type="InterPro" id="IPR017441">
    <property type="entry name" value="Protein_kinase_ATP_BS"/>
</dbReference>
<dbReference type="EMBL" id="KL596646">
    <property type="protein sequence ID" value="KER31453.1"/>
    <property type="molecule type" value="Genomic_DNA"/>
</dbReference>
<dbReference type="OrthoDB" id="10027016at2759"/>
<accession>A0A074ZVG0</accession>
<evidence type="ECO:0000256" key="4">
    <source>
        <dbReference type="ARBA" id="ARBA00022741"/>
    </source>
</evidence>
<protein>
    <recommendedName>
        <fullName evidence="10">Protein kinase domain-containing protein</fullName>
    </recommendedName>
</protein>
<evidence type="ECO:0000313" key="11">
    <source>
        <dbReference type="EMBL" id="KER31453.1"/>
    </source>
</evidence>
<proteinExistence type="predicted"/>
<dbReference type="RefSeq" id="XP_009164838.1">
    <property type="nucleotide sequence ID" value="XM_009166574.1"/>
</dbReference>
<gene>
    <name evidence="11" type="ORF">T265_02360</name>
</gene>
<dbReference type="Gene3D" id="1.10.510.10">
    <property type="entry name" value="Transferase(Phosphotransferase) domain 1"/>
    <property type="match status" value="1"/>
</dbReference>
<dbReference type="SMART" id="SM00220">
    <property type="entry name" value="S_TKc"/>
    <property type="match status" value="1"/>
</dbReference>
<dbReference type="CTD" id="20316548"/>
<feature type="compositionally biased region" description="Polar residues" evidence="9">
    <location>
        <begin position="1229"/>
        <end position="1238"/>
    </location>
</feature>
<evidence type="ECO:0000256" key="6">
    <source>
        <dbReference type="ARBA" id="ARBA00022840"/>
    </source>
</evidence>
<keyword evidence="8" id="KW-0175">Coiled coil</keyword>
<dbReference type="FunFam" id="1.10.510.10:FF:001298">
    <property type="entry name" value="STE20-like kinase"/>
    <property type="match status" value="1"/>
</dbReference>
<dbReference type="Gene3D" id="3.30.200.20">
    <property type="entry name" value="Phosphorylase Kinase, domain 1"/>
    <property type="match status" value="1"/>
</dbReference>
<sequence length="1285" mass="147055">MSVDIRLSAVLLATSVKESHVRQVDRFLFIVSVDAPTGCSSGAVKDSARRSVVRTQPQHLDCSWLPLDNLAVPQPSCLLQLAWQLGTERVLQPDDFCVFSYPEFSDQPGCDYSTFSDGMAFLKGLLKKIKGPDEAKKKSSLDKVRRDIDPDEVWEVIGELGDGAYGKVYKAKQRKGGTLTALKKVEFDSEVALEDFMVEIDILTEFKHPNIISLLEVYIYDSKLWMFLELCDGGALDSIMTTLEKPLSERQIRFVAREVLAGLKFLHENLIIHRDMKAGNILLTSANEVKLADFGVSAFLANEKQKRDTFIGSPYWMAPEVIACEALKESPYNWKADVWSFGITLIELAQMRPPYNDINPTRVLLKITKSDPPTLAKPRFWSTQFSDMLTRCLQKDPNKRAECSELLSDPFVANLSEKDRECIKLLMCELKADVIDTVEESDSVELEDEEEQAEENALILPDSTKIEVPMEVIDEDEENYDNETKAKEDLLDLGRATENQPFEAVIQKPDEPQPLDSVTQNSVVEIASFPVLVLDSKRSEPFEHNSTYRLQVVRSTSVRLPEKPPQHPSLKRRATVLGGPSPFRSGSLFAFLATSSRNKLNNAGKAFTPTRSVAHSSSFSLPPTVIHIKSQQSSHLGSQTPSPVLDPEPAHEYRTELTLLYYPPSIRRKAYSYKPVSENAQVTRVNLSSDLSFRSLLQDLAQDLTDQLIDEVITSETRHPSVPSCLFEVMRDISEEVDVGQTIPEEDRLPSQPIAPKPPASVPKLSRRASAHKSLTRTRRFVVDGKVITTTTKHIIPASAEVLKQREEDLNSRKAELRAFRMLGKQEARQTRELTAKAVQQKEQLEAKLATEFLALKRGYEQKLELVSRNYRAQLERLEKEYETDSKRIRSTTVKEGQTFKEQLRKELDKCSRAERKMAMRELNSDTSLFPGGSLNLSASLTSLNSLHSNSSQKSVISQQLLSFREQQGVRFSSHMKQLTLVFQERLYHLREEELVEKHTIRMNFEQEKWKMEQRHMHMRHQLSRSKLQDFFSIKRQKLAGLLELELYELRQTITREREKLNTIHSIERKNHAKYVKNMQKKNMTDFHRHCRMDPSLTASRLKERLREDKHRPKSVYSSIQPSNHVGDMCKRSSFSPFEEATRKQLGDETYEFEQKLQRQQELLEYSIVVRLKELEQSHSDKRNDLTDLETERLRELDEKHEYELRSYIESFTHTQALLRAQFQEELGQVSSQPSLRTDPSRIKPSVSSRYSISSSYNSSNFASSGRSIPGTSMNPNSPRFHRDK</sequence>
<dbReference type="STRING" id="6198.A0A074ZVG0"/>
<evidence type="ECO:0000256" key="5">
    <source>
        <dbReference type="ARBA" id="ARBA00022777"/>
    </source>
</evidence>
<dbReference type="KEGG" id="ovi:T265_02360"/>
<dbReference type="PROSITE" id="PS00108">
    <property type="entry name" value="PROTEIN_KINASE_ST"/>
    <property type="match status" value="1"/>
</dbReference>
<dbReference type="GO" id="GO:0005524">
    <property type="term" value="F:ATP binding"/>
    <property type="evidence" value="ECO:0007669"/>
    <property type="project" value="UniProtKB-UniRule"/>
</dbReference>
<dbReference type="GO" id="GO:0004672">
    <property type="term" value="F:protein kinase activity"/>
    <property type="evidence" value="ECO:0007669"/>
    <property type="project" value="InterPro"/>
</dbReference>
<keyword evidence="3" id="KW-0808">Transferase</keyword>
<keyword evidence="5" id="KW-0418">Kinase</keyword>
<feature type="region of interest" description="Disordered" evidence="9">
    <location>
        <begin position="557"/>
        <end position="577"/>
    </location>
</feature>
<name>A0A074ZVG0_OPIVI</name>
<keyword evidence="1" id="KW-0723">Serine/threonine-protein kinase</keyword>
<dbReference type="PROSITE" id="PS00107">
    <property type="entry name" value="PROTEIN_KINASE_ATP"/>
    <property type="match status" value="1"/>
</dbReference>
<feature type="binding site" evidence="7">
    <location>
        <position position="183"/>
    </location>
    <ligand>
        <name>ATP</name>
        <dbReference type="ChEBI" id="CHEBI:30616"/>
    </ligand>
</feature>
<keyword evidence="4 7" id="KW-0547">Nucleotide-binding</keyword>
<dbReference type="Pfam" id="PF12474">
    <property type="entry name" value="PKK"/>
    <property type="match status" value="1"/>
</dbReference>
<feature type="region of interest" description="Disordered" evidence="9">
    <location>
        <begin position="744"/>
        <end position="772"/>
    </location>
</feature>
<dbReference type="PANTHER" id="PTHR46538">
    <property type="entry name" value="PROTEIN KINASE DOMAIN-CONTAINING PROTEIN"/>
    <property type="match status" value="1"/>
</dbReference>
<dbReference type="InterPro" id="IPR051585">
    <property type="entry name" value="STE20_Ser/Thr_Kinases"/>
</dbReference>
<keyword evidence="6 7" id="KW-0067">ATP-binding</keyword>
<dbReference type="SUPFAM" id="SSF56112">
    <property type="entry name" value="Protein kinase-like (PK-like)"/>
    <property type="match status" value="1"/>
</dbReference>
<evidence type="ECO:0000259" key="10">
    <source>
        <dbReference type="PROSITE" id="PS50011"/>
    </source>
</evidence>
<feature type="compositionally biased region" description="Low complexity" evidence="9">
    <location>
        <begin position="1246"/>
        <end position="1269"/>
    </location>
</feature>
<feature type="coiled-coil region" evidence="8">
    <location>
        <begin position="828"/>
        <end position="895"/>
    </location>
</feature>
<dbReference type="InterPro" id="IPR000719">
    <property type="entry name" value="Prot_kinase_dom"/>
</dbReference>
<evidence type="ECO:0000313" key="12">
    <source>
        <dbReference type="Proteomes" id="UP000054324"/>
    </source>
</evidence>
<reference evidence="11 12" key="1">
    <citation type="submission" date="2013-11" db="EMBL/GenBank/DDBJ databases">
        <title>Opisthorchis viverrini - life in the bile duct.</title>
        <authorList>
            <person name="Young N.D."/>
            <person name="Nagarajan N."/>
            <person name="Lin S.J."/>
            <person name="Korhonen P.K."/>
            <person name="Jex A.R."/>
            <person name="Hall R.S."/>
            <person name="Safavi-Hemami H."/>
            <person name="Kaewkong W."/>
            <person name="Bertrand D."/>
            <person name="Gao S."/>
            <person name="Seet Q."/>
            <person name="Wongkham S."/>
            <person name="Teh B.T."/>
            <person name="Wongkham C."/>
            <person name="Intapan P.M."/>
            <person name="Maleewong W."/>
            <person name="Yang X."/>
            <person name="Hu M."/>
            <person name="Wang Z."/>
            <person name="Hofmann A."/>
            <person name="Sternberg P.W."/>
            <person name="Tan P."/>
            <person name="Wang J."/>
            <person name="Gasser R.B."/>
        </authorList>
    </citation>
    <scope>NUCLEOTIDE SEQUENCE [LARGE SCALE GENOMIC DNA]</scope>
</reference>
<dbReference type="InterPro" id="IPR011009">
    <property type="entry name" value="Kinase-like_dom_sf"/>
</dbReference>
<dbReference type="PANTHER" id="PTHR46538:SF3">
    <property type="entry name" value="PROTEIN KINASE DOMAIN-CONTAINING PROTEIN"/>
    <property type="match status" value="1"/>
</dbReference>
<evidence type="ECO:0000256" key="1">
    <source>
        <dbReference type="ARBA" id="ARBA00022527"/>
    </source>
</evidence>
<evidence type="ECO:0000256" key="3">
    <source>
        <dbReference type="ARBA" id="ARBA00022679"/>
    </source>
</evidence>
<dbReference type="Pfam" id="PF00069">
    <property type="entry name" value="Pkinase"/>
    <property type="match status" value="1"/>
</dbReference>
<evidence type="ECO:0000256" key="8">
    <source>
        <dbReference type="SAM" id="Coils"/>
    </source>
</evidence>
<evidence type="ECO:0000256" key="7">
    <source>
        <dbReference type="PROSITE-ProRule" id="PRU10141"/>
    </source>
</evidence>
<dbReference type="Proteomes" id="UP000054324">
    <property type="component" value="Unassembled WGS sequence"/>
</dbReference>
<feature type="region of interest" description="Disordered" evidence="9">
    <location>
        <begin position="1228"/>
        <end position="1285"/>
    </location>
</feature>
<evidence type="ECO:0000256" key="2">
    <source>
        <dbReference type="ARBA" id="ARBA00022553"/>
    </source>
</evidence>
<dbReference type="PROSITE" id="PS50011">
    <property type="entry name" value="PROTEIN_KINASE_DOM"/>
    <property type="match status" value="1"/>
</dbReference>
<evidence type="ECO:0000256" key="9">
    <source>
        <dbReference type="SAM" id="MobiDB-lite"/>
    </source>
</evidence>
<keyword evidence="2" id="KW-0597">Phosphoprotein</keyword>